<name>A0ACB7W1W0_DIOAL</name>
<dbReference type="EMBL" id="CM037015">
    <property type="protein sequence ID" value="KAH7681662.1"/>
    <property type="molecule type" value="Genomic_DNA"/>
</dbReference>
<reference evidence="2" key="1">
    <citation type="journal article" date="2022" name="Nat. Commun.">
        <title>Chromosome evolution and the genetic basis of agronomically important traits in greater yam.</title>
        <authorList>
            <person name="Bredeson J.V."/>
            <person name="Lyons J.B."/>
            <person name="Oniyinde I.O."/>
            <person name="Okereke N.R."/>
            <person name="Kolade O."/>
            <person name="Nnabue I."/>
            <person name="Nwadili C.O."/>
            <person name="Hribova E."/>
            <person name="Parker M."/>
            <person name="Nwogha J."/>
            <person name="Shu S."/>
            <person name="Carlson J."/>
            <person name="Kariba R."/>
            <person name="Muthemba S."/>
            <person name="Knop K."/>
            <person name="Barton G.J."/>
            <person name="Sherwood A.V."/>
            <person name="Lopez-Montes A."/>
            <person name="Asiedu R."/>
            <person name="Jamnadass R."/>
            <person name="Muchugi A."/>
            <person name="Goodstein D."/>
            <person name="Egesi C.N."/>
            <person name="Featherston J."/>
            <person name="Asfaw A."/>
            <person name="Simpson G.G."/>
            <person name="Dolezel J."/>
            <person name="Hendre P.S."/>
            <person name="Van Deynze A."/>
            <person name="Kumar P.L."/>
            <person name="Obidiegwu J.E."/>
            <person name="Bhattacharjee R."/>
            <person name="Rokhsar D.S."/>
        </authorList>
    </citation>
    <scope>NUCLEOTIDE SEQUENCE [LARGE SCALE GENOMIC DNA]</scope>
    <source>
        <strain evidence="2">cv. TDa95/00328</strain>
    </source>
</reference>
<evidence type="ECO:0000313" key="1">
    <source>
        <dbReference type="EMBL" id="KAH7681662.1"/>
    </source>
</evidence>
<accession>A0ACB7W1W0</accession>
<sequence length="56" mass="6733">MHEKPALVTKFMRNLGRLIPYKTKKWLENCPALPAYLQLNYNPWLLLQLRHNQLQS</sequence>
<comment type="caution">
    <text evidence="1">The sequence shown here is derived from an EMBL/GenBank/DDBJ whole genome shotgun (WGS) entry which is preliminary data.</text>
</comment>
<gene>
    <name evidence="1" type="ORF">IHE45_05G071600</name>
</gene>
<evidence type="ECO:0000313" key="2">
    <source>
        <dbReference type="Proteomes" id="UP000827976"/>
    </source>
</evidence>
<protein>
    <submittedName>
        <fullName evidence="1">Uncharacterized protein</fullName>
    </submittedName>
</protein>
<dbReference type="Proteomes" id="UP000827976">
    <property type="component" value="Chromosome 5"/>
</dbReference>
<proteinExistence type="predicted"/>
<keyword evidence="2" id="KW-1185">Reference proteome</keyword>
<organism evidence="1 2">
    <name type="scientific">Dioscorea alata</name>
    <name type="common">Purple yam</name>
    <dbReference type="NCBI Taxonomy" id="55571"/>
    <lineage>
        <taxon>Eukaryota</taxon>
        <taxon>Viridiplantae</taxon>
        <taxon>Streptophyta</taxon>
        <taxon>Embryophyta</taxon>
        <taxon>Tracheophyta</taxon>
        <taxon>Spermatophyta</taxon>
        <taxon>Magnoliopsida</taxon>
        <taxon>Liliopsida</taxon>
        <taxon>Dioscoreales</taxon>
        <taxon>Dioscoreaceae</taxon>
        <taxon>Dioscorea</taxon>
    </lineage>
</organism>